<name>A0A0D3KZV1_EMIH1</name>
<reference evidence="2" key="1">
    <citation type="journal article" date="2013" name="Nature">
        <title>Pan genome of the phytoplankton Emiliania underpins its global distribution.</title>
        <authorList>
            <person name="Read B.A."/>
            <person name="Kegel J."/>
            <person name="Klute M.J."/>
            <person name="Kuo A."/>
            <person name="Lefebvre S.C."/>
            <person name="Maumus F."/>
            <person name="Mayer C."/>
            <person name="Miller J."/>
            <person name="Monier A."/>
            <person name="Salamov A."/>
            <person name="Young J."/>
            <person name="Aguilar M."/>
            <person name="Claverie J.M."/>
            <person name="Frickenhaus S."/>
            <person name="Gonzalez K."/>
            <person name="Herman E.K."/>
            <person name="Lin Y.C."/>
            <person name="Napier J."/>
            <person name="Ogata H."/>
            <person name="Sarno A.F."/>
            <person name="Shmutz J."/>
            <person name="Schroeder D."/>
            <person name="de Vargas C."/>
            <person name="Verret F."/>
            <person name="von Dassow P."/>
            <person name="Valentin K."/>
            <person name="Van de Peer Y."/>
            <person name="Wheeler G."/>
            <person name="Dacks J.B."/>
            <person name="Delwiche C.F."/>
            <person name="Dyhrman S.T."/>
            <person name="Glockner G."/>
            <person name="John U."/>
            <person name="Richards T."/>
            <person name="Worden A.Z."/>
            <person name="Zhang X."/>
            <person name="Grigoriev I.V."/>
            <person name="Allen A.E."/>
            <person name="Bidle K."/>
            <person name="Borodovsky M."/>
            <person name="Bowler C."/>
            <person name="Brownlee C."/>
            <person name="Cock J.M."/>
            <person name="Elias M."/>
            <person name="Gladyshev V.N."/>
            <person name="Groth M."/>
            <person name="Guda C."/>
            <person name="Hadaegh A."/>
            <person name="Iglesias-Rodriguez M.D."/>
            <person name="Jenkins J."/>
            <person name="Jones B.M."/>
            <person name="Lawson T."/>
            <person name="Leese F."/>
            <person name="Lindquist E."/>
            <person name="Lobanov A."/>
            <person name="Lomsadze A."/>
            <person name="Malik S.B."/>
            <person name="Marsh M.E."/>
            <person name="Mackinder L."/>
            <person name="Mock T."/>
            <person name="Mueller-Roeber B."/>
            <person name="Pagarete A."/>
            <person name="Parker M."/>
            <person name="Probert I."/>
            <person name="Quesneville H."/>
            <person name="Raines C."/>
            <person name="Rensing S.A."/>
            <person name="Riano-Pachon D.M."/>
            <person name="Richier S."/>
            <person name="Rokitta S."/>
            <person name="Shiraiwa Y."/>
            <person name="Soanes D.M."/>
            <person name="van der Giezen M."/>
            <person name="Wahlund T.M."/>
            <person name="Williams B."/>
            <person name="Wilson W."/>
            <person name="Wolfe G."/>
            <person name="Wurch L.L."/>
        </authorList>
    </citation>
    <scope>NUCLEOTIDE SEQUENCE</scope>
</reference>
<dbReference type="AlphaFoldDB" id="A0A0D3KZV1"/>
<dbReference type="EnsemblProtists" id="EOD41286">
    <property type="protein sequence ID" value="EOD41286"/>
    <property type="gene ID" value="EMIHUDRAFT_199576"/>
</dbReference>
<keyword evidence="2" id="KW-1185">Reference proteome</keyword>
<protein>
    <submittedName>
        <fullName evidence="1">Uncharacterized protein</fullName>
    </submittedName>
</protein>
<reference evidence="1" key="2">
    <citation type="submission" date="2024-10" db="UniProtKB">
        <authorList>
            <consortium name="EnsemblProtists"/>
        </authorList>
    </citation>
    <scope>IDENTIFICATION</scope>
</reference>
<proteinExistence type="predicted"/>
<dbReference type="Proteomes" id="UP000013827">
    <property type="component" value="Unassembled WGS sequence"/>
</dbReference>
<dbReference type="KEGG" id="ehx:EMIHUDRAFT_199576"/>
<dbReference type="GeneID" id="17286556"/>
<dbReference type="PaxDb" id="2903-EOD41286"/>
<dbReference type="HOGENOM" id="CLU_2872329_0_0_1"/>
<sequence>MATMARKCSRARYYSPEELREEYVRAVFESCDFGDTEEVTTLYYIAKGMVKGRRAAAKKRLALK</sequence>
<evidence type="ECO:0000313" key="1">
    <source>
        <dbReference type="EnsemblProtists" id="EOD41286"/>
    </source>
</evidence>
<organism evidence="1 2">
    <name type="scientific">Emiliania huxleyi (strain CCMP1516)</name>
    <dbReference type="NCBI Taxonomy" id="280463"/>
    <lineage>
        <taxon>Eukaryota</taxon>
        <taxon>Haptista</taxon>
        <taxon>Haptophyta</taxon>
        <taxon>Prymnesiophyceae</taxon>
        <taxon>Isochrysidales</taxon>
        <taxon>Noelaerhabdaceae</taxon>
        <taxon>Emiliania</taxon>
    </lineage>
</organism>
<evidence type="ECO:0000313" key="2">
    <source>
        <dbReference type="Proteomes" id="UP000013827"/>
    </source>
</evidence>
<accession>A0A0D3KZV1</accession>
<dbReference type="RefSeq" id="XP_005793715.1">
    <property type="nucleotide sequence ID" value="XM_005793658.1"/>
</dbReference>